<proteinExistence type="predicted"/>
<accession>A0A0A9C033</accession>
<dbReference type="AlphaFoldDB" id="A0A0A9C033"/>
<dbReference type="EMBL" id="GBRH01231130">
    <property type="protein sequence ID" value="JAD66765.1"/>
    <property type="molecule type" value="Transcribed_RNA"/>
</dbReference>
<protein>
    <submittedName>
        <fullName evidence="1">Uncharacterized protein</fullName>
    </submittedName>
</protein>
<reference evidence="1" key="2">
    <citation type="journal article" date="2015" name="Data Brief">
        <title>Shoot transcriptome of the giant reed, Arundo donax.</title>
        <authorList>
            <person name="Barrero R.A."/>
            <person name="Guerrero F.D."/>
            <person name="Moolhuijzen P."/>
            <person name="Goolsby J.A."/>
            <person name="Tidwell J."/>
            <person name="Bellgard S.E."/>
            <person name="Bellgard M.I."/>
        </authorList>
    </citation>
    <scope>NUCLEOTIDE SEQUENCE</scope>
    <source>
        <tissue evidence="1">Shoot tissue taken approximately 20 cm above the soil surface</tissue>
    </source>
</reference>
<name>A0A0A9C033_ARUDO</name>
<sequence>MGCDSSDVTVGLISLNFAI</sequence>
<evidence type="ECO:0000313" key="1">
    <source>
        <dbReference type="EMBL" id="JAD66765.1"/>
    </source>
</evidence>
<organism evidence="1">
    <name type="scientific">Arundo donax</name>
    <name type="common">Giant reed</name>
    <name type="synonym">Donax arundinaceus</name>
    <dbReference type="NCBI Taxonomy" id="35708"/>
    <lineage>
        <taxon>Eukaryota</taxon>
        <taxon>Viridiplantae</taxon>
        <taxon>Streptophyta</taxon>
        <taxon>Embryophyta</taxon>
        <taxon>Tracheophyta</taxon>
        <taxon>Spermatophyta</taxon>
        <taxon>Magnoliopsida</taxon>
        <taxon>Liliopsida</taxon>
        <taxon>Poales</taxon>
        <taxon>Poaceae</taxon>
        <taxon>PACMAD clade</taxon>
        <taxon>Arundinoideae</taxon>
        <taxon>Arundineae</taxon>
        <taxon>Arundo</taxon>
    </lineage>
</organism>
<reference evidence="1" key="1">
    <citation type="submission" date="2014-09" db="EMBL/GenBank/DDBJ databases">
        <authorList>
            <person name="Magalhaes I.L.F."/>
            <person name="Oliveira U."/>
            <person name="Santos F.R."/>
            <person name="Vidigal T.H.D.A."/>
            <person name="Brescovit A.D."/>
            <person name="Santos A.J."/>
        </authorList>
    </citation>
    <scope>NUCLEOTIDE SEQUENCE</scope>
    <source>
        <tissue evidence="1">Shoot tissue taken approximately 20 cm above the soil surface</tissue>
    </source>
</reference>